<evidence type="ECO:0000313" key="2">
    <source>
        <dbReference type="Proteomes" id="UP001176961"/>
    </source>
</evidence>
<sequence>MTPRKDVAKYKNQRISDHRLLRQYSLRNVPRCDFGKSKCDTATDVRVVTNSGDCNTHSCRCAFYLVNRHDRYLLLLQLQEVYFEKMKAVIAKDKTRLIYLFQMLRDW</sequence>
<organism evidence="1 2">
    <name type="scientific">Cylicocyclus nassatus</name>
    <name type="common">Nematode worm</name>
    <dbReference type="NCBI Taxonomy" id="53992"/>
    <lineage>
        <taxon>Eukaryota</taxon>
        <taxon>Metazoa</taxon>
        <taxon>Ecdysozoa</taxon>
        <taxon>Nematoda</taxon>
        <taxon>Chromadorea</taxon>
        <taxon>Rhabditida</taxon>
        <taxon>Rhabditina</taxon>
        <taxon>Rhabditomorpha</taxon>
        <taxon>Strongyloidea</taxon>
        <taxon>Strongylidae</taxon>
        <taxon>Cylicocyclus</taxon>
    </lineage>
</organism>
<comment type="caution">
    <text evidence="1">The sequence shown here is derived from an EMBL/GenBank/DDBJ whole genome shotgun (WGS) entry which is preliminary data.</text>
</comment>
<dbReference type="Proteomes" id="UP001176961">
    <property type="component" value="Unassembled WGS sequence"/>
</dbReference>
<gene>
    <name evidence="1" type="ORF">CYNAS_LOCUS3481</name>
</gene>
<reference evidence="1" key="1">
    <citation type="submission" date="2023-07" db="EMBL/GenBank/DDBJ databases">
        <authorList>
            <consortium name="CYATHOMIX"/>
        </authorList>
    </citation>
    <scope>NUCLEOTIDE SEQUENCE</scope>
    <source>
        <strain evidence="1">N/A</strain>
    </source>
</reference>
<evidence type="ECO:0000313" key="1">
    <source>
        <dbReference type="EMBL" id="CAJ0591498.1"/>
    </source>
</evidence>
<name>A0AA36DPW3_CYLNA</name>
<proteinExistence type="predicted"/>
<accession>A0AA36DPW3</accession>
<dbReference type="EMBL" id="CATQJL010000001">
    <property type="protein sequence ID" value="CAJ0591498.1"/>
    <property type="molecule type" value="Genomic_DNA"/>
</dbReference>
<dbReference type="AlphaFoldDB" id="A0AA36DPW3"/>
<keyword evidence="2" id="KW-1185">Reference proteome</keyword>
<protein>
    <submittedName>
        <fullName evidence="1">Uncharacterized protein</fullName>
    </submittedName>
</protein>